<dbReference type="EMBL" id="PDLO01000012">
    <property type="protein sequence ID" value="PHK97120.1"/>
    <property type="molecule type" value="Genomic_DNA"/>
</dbReference>
<dbReference type="Gene3D" id="3.40.710.10">
    <property type="entry name" value="DD-peptidase/beta-lactamase superfamily"/>
    <property type="match status" value="1"/>
</dbReference>
<comment type="caution">
    <text evidence="2">The sequence shown here is derived from an EMBL/GenBank/DDBJ whole genome shotgun (WGS) entry which is preliminary data.</text>
</comment>
<sequence length="378" mass="42132">MRYLILQLLLMHLLVGCHDGDEPDSGTARGTALLEARLDSLFATEIAPDEPGAALMVAYDGRLVIGKGYGLRDLEAGQPITVNTQMRMASVSKQFTALAVLSLVDAGRLSLSDTVYRIFPFEVFRGVTIEQLLNHTSGIPDGEEAFFEIWDSTRIATNRDLVEWYQTNPPTESPPGEVFRYNNGAYELLAAIVEEVSGQDFAAYAREQVFRPAGMEHTVFYNTAAPIELPERARAYDRDSTGQWKPVDGHYLNGLLGAGGVYTSVADYFAYDQALREQRILSPGLHRKIFQPSSMQLEEHPHVPFVYPGDKYYAMGWEVTDRLAVHGGGWFGTQTFVIHALDRPLTIAIFMNSERLFDTDLIEESYRVVTDFLEGSAG</sequence>
<reference evidence="2 3" key="1">
    <citation type="submission" date="2017-10" db="EMBL/GenBank/DDBJ databases">
        <title>The draft genome sequence of Lewinella marina KCTC 32374.</title>
        <authorList>
            <person name="Wang K."/>
        </authorList>
    </citation>
    <scope>NUCLEOTIDE SEQUENCE [LARGE SCALE GENOMIC DNA]</scope>
    <source>
        <strain evidence="2 3">MKG-38</strain>
    </source>
</reference>
<organism evidence="2 3">
    <name type="scientific">Neolewinella marina</name>
    <dbReference type="NCBI Taxonomy" id="438751"/>
    <lineage>
        <taxon>Bacteria</taxon>
        <taxon>Pseudomonadati</taxon>
        <taxon>Bacteroidota</taxon>
        <taxon>Saprospiria</taxon>
        <taxon>Saprospirales</taxon>
        <taxon>Lewinellaceae</taxon>
        <taxon>Neolewinella</taxon>
    </lineage>
</organism>
<proteinExistence type="predicted"/>
<protein>
    <recommendedName>
        <fullName evidence="1">Beta-lactamase-related domain-containing protein</fullName>
    </recommendedName>
</protein>
<dbReference type="PANTHER" id="PTHR46825:SF9">
    <property type="entry name" value="BETA-LACTAMASE-RELATED DOMAIN-CONTAINING PROTEIN"/>
    <property type="match status" value="1"/>
</dbReference>
<dbReference type="Pfam" id="PF00144">
    <property type="entry name" value="Beta-lactamase"/>
    <property type="match status" value="1"/>
</dbReference>
<dbReference type="InterPro" id="IPR012338">
    <property type="entry name" value="Beta-lactam/transpept-like"/>
</dbReference>
<dbReference type="OrthoDB" id="9793489at2"/>
<dbReference type="RefSeq" id="WP_099107854.1">
    <property type="nucleotide sequence ID" value="NZ_JAATJF010000001.1"/>
</dbReference>
<evidence type="ECO:0000259" key="1">
    <source>
        <dbReference type="Pfam" id="PF00144"/>
    </source>
</evidence>
<dbReference type="PANTHER" id="PTHR46825">
    <property type="entry name" value="D-ALANYL-D-ALANINE-CARBOXYPEPTIDASE/ENDOPEPTIDASE AMPH"/>
    <property type="match status" value="1"/>
</dbReference>
<gene>
    <name evidence="2" type="ORF">CGL56_17340</name>
</gene>
<dbReference type="SUPFAM" id="SSF56601">
    <property type="entry name" value="beta-lactamase/transpeptidase-like"/>
    <property type="match status" value="1"/>
</dbReference>
<dbReference type="AlphaFoldDB" id="A0A2G0CAY4"/>
<dbReference type="InterPro" id="IPR050491">
    <property type="entry name" value="AmpC-like"/>
</dbReference>
<evidence type="ECO:0000313" key="3">
    <source>
        <dbReference type="Proteomes" id="UP000226437"/>
    </source>
</evidence>
<dbReference type="InterPro" id="IPR001466">
    <property type="entry name" value="Beta-lactam-related"/>
</dbReference>
<dbReference type="Proteomes" id="UP000226437">
    <property type="component" value="Unassembled WGS sequence"/>
</dbReference>
<dbReference type="PROSITE" id="PS51257">
    <property type="entry name" value="PROKAR_LIPOPROTEIN"/>
    <property type="match status" value="1"/>
</dbReference>
<keyword evidence="3" id="KW-1185">Reference proteome</keyword>
<accession>A0A2G0CAY4</accession>
<feature type="domain" description="Beta-lactamase-related" evidence="1">
    <location>
        <begin position="48"/>
        <end position="355"/>
    </location>
</feature>
<name>A0A2G0CAY4_9BACT</name>
<evidence type="ECO:0000313" key="2">
    <source>
        <dbReference type="EMBL" id="PHK97120.1"/>
    </source>
</evidence>